<reference evidence="1 2" key="1">
    <citation type="submission" date="2018-06" db="EMBL/GenBank/DDBJ databases">
        <authorList>
            <consortium name="Pathogen Informatics"/>
            <person name="Doyle S."/>
        </authorList>
    </citation>
    <scope>NUCLEOTIDE SEQUENCE [LARGE SCALE GENOMIC DNA]</scope>
    <source>
        <strain evidence="1 2">NCTC9706</strain>
    </source>
</reference>
<dbReference type="AlphaFoldDB" id="A0A0M1U5A3"/>
<organism evidence="1 2">
    <name type="scientific">Escherichia coli</name>
    <dbReference type="NCBI Taxonomy" id="562"/>
    <lineage>
        <taxon>Bacteria</taxon>
        <taxon>Pseudomonadati</taxon>
        <taxon>Pseudomonadota</taxon>
        <taxon>Gammaproteobacteria</taxon>
        <taxon>Enterobacterales</taxon>
        <taxon>Enterobacteriaceae</taxon>
        <taxon>Escherichia</taxon>
    </lineage>
</organism>
<evidence type="ECO:0000313" key="1">
    <source>
        <dbReference type="EMBL" id="STO40066.1"/>
    </source>
</evidence>
<accession>A0A0M1U5A3</accession>
<dbReference type="EMBL" id="UGGJ01000005">
    <property type="protein sequence ID" value="STO40066.1"/>
    <property type="molecule type" value="Genomic_DNA"/>
</dbReference>
<protein>
    <submittedName>
        <fullName evidence="1">Uncharacterized protein</fullName>
    </submittedName>
</protein>
<proteinExistence type="predicted"/>
<dbReference type="Proteomes" id="UP000254460">
    <property type="component" value="Unassembled WGS sequence"/>
</dbReference>
<gene>
    <name evidence="1" type="ORF">NCTC9706_04351</name>
</gene>
<name>A0A0M1U5A3_ECOLX</name>
<sequence length="176" mass="20319">MLQMKFKPCFIDAFRNGRKTTSLRPTGFDCYQAGQESAEYFHEDTLTRNIVLPDYSAGGTLVFEEGTTFTRASDFAGLLKRQPYRQYDNIHLVTENKNGETVPFAVAFIADIGVIQGRQITDEVAVRDGFNPENHPRDELFAFMRDTCHIENPKNETYWRYTFTHIVMLSQWRADA</sequence>
<evidence type="ECO:0000313" key="2">
    <source>
        <dbReference type="Proteomes" id="UP000254460"/>
    </source>
</evidence>
<dbReference type="RefSeq" id="WP_000939941.1">
    <property type="nucleotide sequence ID" value="NZ_CABEFB020000006.1"/>
</dbReference>